<name>A0A5M6D9A3_9BACT</name>
<dbReference type="AlphaFoldDB" id="A0A5M6D9A3"/>
<dbReference type="PANTHER" id="PTHR45947">
    <property type="entry name" value="SULFOQUINOVOSYL TRANSFERASE SQD2"/>
    <property type="match status" value="1"/>
</dbReference>
<accession>A0A5M6D9A3</accession>
<dbReference type="Pfam" id="PF13439">
    <property type="entry name" value="Glyco_transf_4"/>
    <property type="match status" value="1"/>
</dbReference>
<dbReference type="RefSeq" id="WP_150076872.1">
    <property type="nucleotide sequence ID" value="NZ_VWOX01000006.1"/>
</dbReference>
<organism evidence="3 4">
    <name type="scientific">Roseiconus nitratireducens</name>
    <dbReference type="NCBI Taxonomy" id="2605748"/>
    <lineage>
        <taxon>Bacteria</taxon>
        <taxon>Pseudomonadati</taxon>
        <taxon>Planctomycetota</taxon>
        <taxon>Planctomycetia</taxon>
        <taxon>Pirellulales</taxon>
        <taxon>Pirellulaceae</taxon>
        <taxon>Roseiconus</taxon>
    </lineage>
</organism>
<dbReference type="GO" id="GO:0016757">
    <property type="term" value="F:glycosyltransferase activity"/>
    <property type="evidence" value="ECO:0007669"/>
    <property type="project" value="InterPro"/>
</dbReference>
<reference evidence="3 4" key="1">
    <citation type="submission" date="2019-08" db="EMBL/GenBank/DDBJ databases">
        <authorList>
            <person name="Dhanesh K."/>
            <person name="Kumar G."/>
            <person name="Sasikala C."/>
            <person name="Venkata Ramana C."/>
        </authorList>
    </citation>
    <scope>NUCLEOTIDE SEQUENCE [LARGE SCALE GENOMIC DNA]</scope>
    <source>
        <strain evidence="3 4">JC645</strain>
    </source>
</reference>
<proteinExistence type="predicted"/>
<dbReference type="Proteomes" id="UP000324479">
    <property type="component" value="Unassembled WGS sequence"/>
</dbReference>
<dbReference type="PANTHER" id="PTHR45947:SF3">
    <property type="entry name" value="SULFOQUINOVOSYL TRANSFERASE SQD2"/>
    <property type="match status" value="1"/>
</dbReference>
<dbReference type="CDD" id="cd03802">
    <property type="entry name" value="GT4_AviGT4-like"/>
    <property type="match status" value="1"/>
</dbReference>
<sequence>MRIAQIAPLAESVPPKTYGGIERVVHYLTEDLVSLGHDVILFASGDSRTKADLVSIVKASLRTSSGGQDPVIRQLCQIAEVVRLSPKFDVLHFHTDFLHFPVCRFLNTPMVTTLHGRLDLPDYPMLFEEYNELPVVSISFAQRAPVPGANWIDNVYNGTPLENYVFRDTPDNYFAFLGRLSPEKGPTDAIRIAQRLGVPLKIAAKIDAVDRDYFEKEVRPLLDDPLIEYIGEVDENGKNELLGGARALLFPIAWPEPFGLVMTEAMACGTPVVARRNGSVEEVMRNGVSGFVVDDLDQAVAAAAKVDQIDRRGCRRYFEDHFSVRRMTEGYLQVYTQLIGERQTAPSRSPFDLRPIHPHARPI</sequence>
<evidence type="ECO:0000313" key="3">
    <source>
        <dbReference type="EMBL" id="KAA5543206.1"/>
    </source>
</evidence>
<gene>
    <name evidence="3" type="ORF">FYK55_13085</name>
</gene>
<protein>
    <submittedName>
        <fullName evidence="3">Glycosyltransferase family 4 protein</fullName>
    </submittedName>
</protein>
<dbReference type="InterPro" id="IPR050194">
    <property type="entry name" value="Glycosyltransferase_grp1"/>
</dbReference>
<feature type="domain" description="Glycosyltransferase subfamily 4-like N-terminal" evidence="2">
    <location>
        <begin position="18"/>
        <end position="119"/>
    </location>
</feature>
<keyword evidence="3" id="KW-0808">Transferase</keyword>
<keyword evidence="4" id="KW-1185">Reference proteome</keyword>
<evidence type="ECO:0000259" key="1">
    <source>
        <dbReference type="Pfam" id="PF00534"/>
    </source>
</evidence>
<comment type="caution">
    <text evidence="3">The sequence shown here is derived from an EMBL/GenBank/DDBJ whole genome shotgun (WGS) entry which is preliminary data.</text>
</comment>
<dbReference type="InterPro" id="IPR028098">
    <property type="entry name" value="Glyco_trans_4-like_N"/>
</dbReference>
<dbReference type="SUPFAM" id="SSF53756">
    <property type="entry name" value="UDP-Glycosyltransferase/glycogen phosphorylase"/>
    <property type="match status" value="1"/>
</dbReference>
<dbReference type="Gene3D" id="3.40.50.2000">
    <property type="entry name" value="Glycogen Phosphorylase B"/>
    <property type="match status" value="2"/>
</dbReference>
<dbReference type="InterPro" id="IPR001296">
    <property type="entry name" value="Glyco_trans_1"/>
</dbReference>
<feature type="domain" description="Glycosyl transferase family 1" evidence="1">
    <location>
        <begin position="168"/>
        <end position="309"/>
    </location>
</feature>
<evidence type="ECO:0000259" key="2">
    <source>
        <dbReference type="Pfam" id="PF13439"/>
    </source>
</evidence>
<dbReference type="Pfam" id="PF00534">
    <property type="entry name" value="Glycos_transf_1"/>
    <property type="match status" value="1"/>
</dbReference>
<dbReference type="EMBL" id="VWOX01000006">
    <property type="protein sequence ID" value="KAA5543206.1"/>
    <property type="molecule type" value="Genomic_DNA"/>
</dbReference>
<evidence type="ECO:0000313" key="4">
    <source>
        <dbReference type="Proteomes" id="UP000324479"/>
    </source>
</evidence>